<keyword evidence="8" id="KW-0472">Membrane</keyword>
<dbReference type="SMART" id="SM00408">
    <property type="entry name" value="IGc2"/>
    <property type="match status" value="5"/>
</dbReference>
<dbReference type="SUPFAM" id="SSF49265">
    <property type="entry name" value="Fibronectin type III"/>
    <property type="match status" value="2"/>
</dbReference>
<dbReference type="CDD" id="cd00063">
    <property type="entry name" value="FN3"/>
    <property type="match status" value="3"/>
</dbReference>
<dbReference type="InterPro" id="IPR003599">
    <property type="entry name" value="Ig_sub"/>
</dbReference>
<proteinExistence type="inferred from homology"/>
<dbReference type="InterPro" id="IPR036179">
    <property type="entry name" value="Ig-like_dom_sf"/>
</dbReference>
<keyword evidence="9" id="KW-1015">Disulfide bond</keyword>
<dbReference type="PANTHER" id="PTHR44170">
    <property type="entry name" value="PROTEIN SIDEKICK"/>
    <property type="match status" value="1"/>
</dbReference>
<keyword evidence="10" id="KW-0325">Glycoprotein</keyword>
<feature type="region of interest" description="Disordered" evidence="14">
    <location>
        <begin position="746"/>
        <end position="773"/>
    </location>
</feature>
<gene>
    <name evidence="18" type="primary">LOC103591493</name>
</gene>
<evidence type="ECO:0000256" key="2">
    <source>
        <dbReference type="ARBA" id="ARBA00009812"/>
    </source>
</evidence>
<name>A0ABM0QUZ9_GALVR</name>
<dbReference type="PROSITE" id="PS50853">
    <property type="entry name" value="FN3"/>
    <property type="match status" value="3"/>
</dbReference>
<keyword evidence="3" id="KW-1003">Cell membrane</keyword>
<evidence type="ECO:0000256" key="8">
    <source>
        <dbReference type="ARBA" id="ARBA00023136"/>
    </source>
</evidence>
<feature type="domain" description="Ig-like" evidence="15">
    <location>
        <begin position="100"/>
        <end position="186"/>
    </location>
</feature>
<dbReference type="Pfam" id="PF00041">
    <property type="entry name" value="fn3"/>
    <property type="match status" value="2"/>
</dbReference>
<dbReference type="InterPro" id="IPR036116">
    <property type="entry name" value="FN3_sf"/>
</dbReference>
<feature type="domain" description="Fibronectin type-III" evidence="16">
    <location>
        <begin position="957"/>
        <end position="1050"/>
    </location>
</feature>
<feature type="domain" description="Ig-like" evidence="15">
    <location>
        <begin position="1"/>
        <end position="82"/>
    </location>
</feature>
<evidence type="ECO:0000256" key="13">
    <source>
        <dbReference type="ARBA" id="ARBA00038703"/>
    </source>
</evidence>
<dbReference type="GeneID" id="103591493"/>
<feature type="domain" description="Ig-like" evidence="15">
    <location>
        <begin position="372"/>
        <end position="466"/>
    </location>
</feature>
<dbReference type="InterPro" id="IPR007110">
    <property type="entry name" value="Ig-like_dom"/>
</dbReference>
<reference evidence="18" key="1">
    <citation type="submission" date="2025-08" db="UniProtKB">
        <authorList>
            <consortium name="RefSeq"/>
        </authorList>
    </citation>
    <scope>IDENTIFICATION</scope>
</reference>
<evidence type="ECO:0000256" key="4">
    <source>
        <dbReference type="ARBA" id="ARBA00022622"/>
    </source>
</evidence>
<evidence type="ECO:0000256" key="1">
    <source>
        <dbReference type="ARBA" id="ARBA00004609"/>
    </source>
</evidence>
<accession>A0ABM0QUZ9</accession>
<feature type="domain" description="Ig-like" evidence="15">
    <location>
        <begin position="281"/>
        <end position="370"/>
    </location>
</feature>
<feature type="compositionally biased region" description="Polar residues" evidence="14">
    <location>
        <begin position="829"/>
        <end position="856"/>
    </location>
</feature>
<feature type="domain" description="Ig-like" evidence="15">
    <location>
        <begin position="191"/>
        <end position="275"/>
    </location>
</feature>
<dbReference type="SMART" id="SM00409">
    <property type="entry name" value="IG"/>
    <property type="match status" value="5"/>
</dbReference>
<dbReference type="PROSITE" id="PS50835">
    <property type="entry name" value="IG_LIKE"/>
    <property type="match status" value="5"/>
</dbReference>
<evidence type="ECO:0000256" key="12">
    <source>
        <dbReference type="ARBA" id="ARBA00023319"/>
    </source>
</evidence>
<keyword evidence="7" id="KW-0130">Cell adhesion</keyword>
<evidence type="ECO:0000256" key="5">
    <source>
        <dbReference type="ARBA" id="ARBA00022729"/>
    </source>
</evidence>
<keyword evidence="6" id="KW-0677">Repeat</keyword>
<comment type="similarity">
    <text evidence="2">Belongs to the immunoglobulin superfamily. Contactin family.</text>
</comment>
<sequence>MRSTVSVREGQGVVLLCGPPPHSGELSYAWIFNEYPSIVEEDSRRFVSQETGHLYIAKVEPSDVGNYTCVVTSAVTNARVLGSPTPLVLRSDGVMGEYEPKIEVQFPETLPAAKGSTVKLECFALGNPVPQINWRRSDGLPFSSKIKLRKFNGMLEIPNFQQEDAGSYECIAENSRGKNVARGRLTYYAKPHWVQLIKDVEIAVEDNLYWECRASGKPKPSYRWLKNGEALILEERIQIENGALTISNLNVTDSGMFQCIAENKHGLVYSSAELKVVASAPDFSKNPMKKLVQVQMGSLVSLDCKPRASPRALSSWKKGDVIVQEHERISFLKDGGLKIANVTKADAGTYTCTAENQFGKANGTTHLVVTEPTRIILAPSNMDVSVGESVILPCQVQHDPLLDIMFTWYFNGALADFKKDGSHFEKVGGSSSGDLMIRNIQLKHSGKYVCMVQTGVDSVSSAADLIVRGSPGPPENVKVDEITDTTAQLSWKEGIDNHSPVTSYSIQARTPFSVGWQTVTTVPEVINGKTHTATVVELNPWVEYEFRVVASNKIGGGEPSLPSEKVRTEEAEKNLIVLSSSVDEVTECNLESKNTMDVSGKVENSLQRNKMEPLDYCEDTVSNDKQLQSTELNKSDLEVVDTSAFERESNILENAICGAPDQNSRQLNIIDSIKVESLETANLQDDRNSQSSIVSCLESKNIKSKHSKPMTHSKQNVTADPPKKIVASKHDIMQNKSKVNVRNMKRNADEPQSQKSFHRPVKVRKKQVGKDSKIESCNSGVKSVKNQAHSVLKKTSQDQNLVHISKPLIHSLSDKPHGHLGYSKEPHHSAQTGHLLHSSQKQCHKPQQQAPALKTNSHVKEELDHPGIEHFKEEDKLKLKKPEKNLQPRQRRSSKSFSLDEPPLFIPDNIATIKREGSDHSSSFESKYMWTPSKQCGFCKKPHGNRFKLTEISDAMRLRIPRNRNISFRNNQITYGTRDNTFNPDIPQVRYWNNGGEEESSGKVKVEGNQTSARLQGLKSNLAYYTAVRAYNSAGAGPFSATVNATTKKTPPSQPPGNVVWNATETKVLLNWEQVKAMENESEVTGYKVFYRTSSQNNVHVLNTNRTSAELVLPIKEDYIIEVKATTDGGDGTSSEQIRIPRITNMDARGSTSATLNVHPVSSYVPVVLFFIVNTLW</sequence>
<dbReference type="Proteomes" id="UP000694923">
    <property type="component" value="Unplaced"/>
</dbReference>
<dbReference type="SMART" id="SM00060">
    <property type="entry name" value="FN3"/>
    <property type="match status" value="3"/>
</dbReference>
<keyword evidence="17" id="KW-1185">Reference proteome</keyword>
<dbReference type="InterPro" id="IPR003961">
    <property type="entry name" value="FN3_dom"/>
</dbReference>
<evidence type="ECO:0000259" key="15">
    <source>
        <dbReference type="PROSITE" id="PS50835"/>
    </source>
</evidence>
<dbReference type="SUPFAM" id="SSF48726">
    <property type="entry name" value="Immunoglobulin"/>
    <property type="match status" value="5"/>
</dbReference>
<feature type="domain" description="Fibronectin type-III" evidence="16">
    <location>
        <begin position="1051"/>
        <end position="1147"/>
    </location>
</feature>
<keyword evidence="12" id="KW-0393">Immunoglobulin domain</keyword>
<dbReference type="Gene3D" id="2.60.40.10">
    <property type="entry name" value="Immunoglobulins"/>
    <property type="match status" value="8"/>
</dbReference>
<keyword evidence="5" id="KW-0732">Signal</keyword>
<protein>
    <submittedName>
        <fullName evidence="18">Contactin-3-like</fullName>
    </submittedName>
</protein>
<evidence type="ECO:0000313" key="17">
    <source>
        <dbReference type="Proteomes" id="UP000694923"/>
    </source>
</evidence>
<evidence type="ECO:0000259" key="16">
    <source>
        <dbReference type="PROSITE" id="PS50853"/>
    </source>
</evidence>
<dbReference type="Pfam" id="PF13927">
    <property type="entry name" value="Ig_3"/>
    <property type="match status" value="2"/>
</dbReference>
<feature type="compositionally biased region" description="Basic residues" evidence="14">
    <location>
        <begin position="756"/>
        <end position="767"/>
    </location>
</feature>
<feature type="compositionally biased region" description="Basic and acidic residues" evidence="14">
    <location>
        <begin position="812"/>
        <end position="828"/>
    </location>
</feature>
<evidence type="ECO:0000256" key="11">
    <source>
        <dbReference type="ARBA" id="ARBA00023288"/>
    </source>
</evidence>
<feature type="compositionally biased region" description="Basic and acidic residues" evidence="14">
    <location>
        <begin position="858"/>
        <end position="886"/>
    </location>
</feature>
<comment type="subcellular location">
    <subcellularLocation>
        <location evidence="1">Cell membrane</location>
        <topology evidence="1">Lipid-anchor</topology>
        <topology evidence="1">GPI-anchor</topology>
    </subcellularLocation>
</comment>
<keyword evidence="4" id="KW-0336">GPI-anchor</keyword>
<evidence type="ECO:0000256" key="6">
    <source>
        <dbReference type="ARBA" id="ARBA00022737"/>
    </source>
</evidence>
<keyword evidence="11" id="KW-0449">Lipoprotein</keyword>
<evidence type="ECO:0000256" key="10">
    <source>
        <dbReference type="ARBA" id="ARBA00023180"/>
    </source>
</evidence>
<organism evidence="17 18">
    <name type="scientific">Galeopterus variegatus</name>
    <name type="common">Malayan flying lemur</name>
    <name type="synonym">Cynocephalus variegatus</name>
    <dbReference type="NCBI Taxonomy" id="482537"/>
    <lineage>
        <taxon>Eukaryota</taxon>
        <taxon>Metazoa</taxon>
        <taxon>Chordata</taxon>
        <taxon>Craniata</taxon>
        <taxon>Vertebrata</taxon>
        <taxon>Euteleostomi</taxon>
        <taxon>Mammalia</taxon>
        <taxon>Eutheria</taxon>
        <taxon>Euarchontoglires</taxon>
        <taxon>Dermoptera</taxon>
        <taxon>Cynocephalidae</taxon>
        <taxon>Galeopterus</taxon>
    </lineage>
</organism>
<comment type="subunit">
    <text evidence="13">Interacts with PTPRG.</text>
</comment>
<feature type="region of interest" description="Disordered" evidence="14">
    <location>
        <begin position="812"/>
        <end position="901"/>
    </location>
</feature>
<dbReference type="PANTHER" id="PTHR44170:SF18">
    <property type="entry name" value="CONTACTIN 3B-RELATED"/>
    <property type="match status" value="1"/>
</dbReference>
<evidence type="ECO:0000313" key="18">
    <source>
        <dbReference type="RefSeq" id="XP_008572190.1"/>
    </source>
</evidence>
<feature type="domain" description="Fibronectin type-III" evidence="16">
    <location>
        <begin position="473"/>
        <end position="571"/>
    </location>
</feature>
<dbReference type="InterPro" id="IPR013783">
    <property type="entry name" value="Ig-like_fold"/>
</dbReference>
<evidence type="ECO:0000256" key="7">
    <source>
        <dbReference type="ARBA" id="ARBA00022889"/>
    </source>
</evidence>
<dbReference type="RefSeq" id="XP_008572190.1">
    <property type="nucleotide sequence ID" value="XM_008573968.1"/>
</dbReference>
<dbReference type="InterPro" id="IPR003598">
    <property type="entry name" value="Ig_sub2"/>
</dbReference>
<evidence type="ECO:0000256" key="14">
    <source>
        <dbReference type="SAM" id="MobiDB-lite"/>
    </source>
</evidence>
<evidence type="ECO:0000256" key="3">
    <source>
        <dbReference type="ARBA" id="ARBA00022475"/>
    </source>
</evidence>
<evidence type="ECO:0000256" key="9">
    <source>
        <dbReference type="ARBA" id="ARBA00023157"/>
    </source>
</evidence>
<dbReference type="InterPro" id="IPR013098">
    <property type="entry name" value="Ig_I-set"/>
</dbReference>
<dbReference type="Pfam" id="PF07679">
    <property type="entry name" value="I-set"/>
    <property type="match status" value="2"/>
</dbReference>